<keyword evidence="2" id="KW-1185">Reference proteome</keyword>
<dbReference type="InterPro" id="IPR016169">
    <property type="entry name" value="FAD-bd_PCMH_sub2"/>
</dbReference>
<name>A0ABD2ZUF5_9GENT</name>
<reference evidence="1 2" key="1">
    <citation type="submission" date="2024-11" db="EMBL/GenBank/DDBJ databases">
        <title>A near-complete genome assembly of Cinchona calisaya.</title>
        <authorList>
            <person name="Lian D.C."/>
            <person name="Zhao X.W."/>
            <person name="Wei L."/>
        </authorList>
    </citation>
    <scope>NUCLEOTIDE SEQUENCE [LARGE SCALE GENOMIC DNA]</scope>
    <source>
        <tissue evidence="1">Nenye</tissue>
    </source>
</reference>
<dbReference type="Gene3D" id="3.30.465.10">
    <property type="match status" value="1"/>
</dbReference>
<dbReference type="Proteomes" id="UP001630127">
    <property type="component" value="Unassembled WGS sequence"/>
</dbReference>
<accession>A0ABD2ZUF5</accession>
<gene>
    <name evidence="1" type="ORF">ACH5RR_015762</name>
</gene>
<proteinExistence type="predicted"/>
<comment type="caution">
    <text evidence="1">The sequence shown here is derived from an EMBL/GenBank/DDBJ whole genome shotgun (WGS) entry which is preliminary data.</text>
</comment>
<evidence type="ECO:0000313" key="1">
    <source>
        <dbReference type="EMBL" id="KAL3522928.1"/>
    </source>
</evidence>
<organism evidence="1 2">
    <name type="scientific">Cinchona calisaya</name>
    <dbReference type="NCBI Taxonomy" id="153742"/>
    <lineage>
        <taxon>Eukaryota</taxon>
        <taxon>Viridiplantae</taxon>
        <taxon>Streptophyta</taxon>
        <taxon>Embryophyta</taxon>
        <taxon>Tracheophyta</taxon>
        <taxon>Spermatophyta</taxon>
        <taxon>Magnoliopsida</taxon>
        <taxon>eudicotyledons</taxon>
        <taxon>Gunneridae</taxon>
        <taxon>Pentapetalae</taxon>
        <taxon>asterids</taxon>
        <taxon>lamiids</taxon>
        <taxon>Gentianales</taxon>
        <taxon>Rubiaceae</taxon>
        <taxon>Cinchonoideae</taxon>
        <taxon>Cinchoneae</taxon>
        <taxon>Cinchona</taxon>
    </lineage>
</organism>
<dbReference type="Gene3D" id="3.40.462.20">
    <property type="match status" value="1"/>
</dbReference>
<evidence type="ECO:0000313" key="2">
    <source>
        <dbReference type="Proteomes" id="UP001630127"/>
    </source>
</evidence>
<sequence length="130" mass="15323">MKKGFTELGLTRKDCVEMSWIESVLYIAGYPRNIKQEFLLQGKSLFNKTNFKAKSDSVKEPIPEYVLEGIWKRFLQEDLPVAIWNTYGGMMSKIPESKTRFRHRKEREFMIQWLTVWQSGDTKTAAEHID</sequence>
<dbReference type="PANTHER" id="PTHR32448">
    <property type="entry name" value="OS08G0158400 PROTEIN"/>
    <property type="match status" value="1"/>
</dbReference>
<dbReference type="AlphaFoldDB" id="A0ABD2ZUF5"/>
<dbReference type="EMBL" id="JBJUIK010000007">
    <property type="protein sequence ID" value="KAL3522928.1"/>
    <property type="molecule type" value="Genomic_DNA"/>
</dbReference>
<protein>
    <submittedName>
        <fullName evidence="1">Uncharacterized protein</fullName>
    </submittedName>
</protein>